<dbReference type="EMBL" id="JBHSFV010000002">
    <property type="protein sequence ID" value="MFC4633361.1"/>
    <property type="molecule type" value="Genomic_DNA"/>
</dbReference>
<comment type="caution">
    <text evidence="2">The sequence shown here is derived from an EMBL/GenBank/DDBJ whole genome shotgun (WGS) entry which is preliminary data.</text>
</comment>
<evidence type="ECO:0000313" key="3">
    <source>
        <dbReference type="Proteomes" id="UP001596043"/>
    </source>
</evidence>
<keyword evidence="3" id="KW-1185">Reference proteome</keyword>
<dbReference type="Proteomes" id="UP001596043">
    <property type="component" value="Unassembled WGS sequence"/>
</dbReference>
<dbReference type="InterPro" id="IPR010093">
    <property type="entry name" value="SinI_DNA-bd"/>
</dbReference>
<sequence>MSSNIRVRRVCENCNNPFIAKTTVTRFCGEKCAKNAYKKRIRVKKVKKSNAQTFKIQFEPLEIIQAREYLTVKEAATLLSISKESVYRLIKIGELKASNLSQRLTRIKKSEIEKLLT</sequence>
<protein>
    <submittedName>
        <fullName evidence="2">Helix-turn-helix domain-containing protein</fullName>
    </submittedName>
</protein>
<evidence type="ECO:0000259" key="1">
    <source>
        <dbReference type="Pfam" id="PF12728"/>
    </source>
</evidence>
<proteinExistence type="predicted"/>
<evidence type="ECO:0000313" key="2">
    <source>
        <dbReference type="EMBL" id="MFC4633361.1"/>
    </source>
</evidence>
<organism evidence="2 3">
    <name type="scientific">Dokdonia ponticola</name>
    <dbReference type="NCBI Taxonomy" id="2041041"/>
    <lineage>
        <taxon>Bacteria</taxon>
        <taxon>Pseudomonadati</taxon>
        <taxon>Bacteroidota</taxon>
        <taxon>Flavobacteriia</taxon>
        <taxon>Flavobacteriales</taxon>
        <taxon>Flavobacteriaceae</taxon>
        <taxon>Dokdonia</taxon>
    </lineage>
</organism>
<gene>
    <name evidence="2" type="ORF">ACFO3O_05555</name>
</gene>
<accession>A0ABV9HVM1</accession>
<dbReference type="RefSeq" id="WP_379977562.1">
    <property type="nucleotide sequence ID" value="NZ_JBHSFV010000002.1"/>
</dbReference>
<dbReference type="NCBIfam" id="TIGR01764">
    <property type="entry name" value="excise"/>
    <property type="match status" value="1"/>
</dbReference>
<dbReference type="InterPro" id="IPR041657">
    <property type="entry name" value="HTH_17"/>
</dbReference>
<name>A0ABV9HVM1_9FLAO</name>
<feature type="domain" description="Helix-turn-helix" evidence="1">
    <location>
        <begin position="69"/>
        <end position="116"/>
    </location>
</feature>
<dbReference type="Pfam" id="PF12728">
    <property type="entry name" value="HTH_17"/>
    <property type="match status" value="1"/>
</dbReference>
<reference evidence="3" key="1">
    <citation type="journal article" date="2019" name="Int. J. Syst. Evol. Microbiol.">
        <title>The Global Catalogue of Microorganisms (GCM) 10K type strain sequencing project: providing services to taxonomists for standard genome sequencing and annotation.</title>
        <authorList>
            <consortium name="The Broad Institute Genomics Platform"/>
            <consortium name="The Broad Institute Genome Sequencing Center for Infectious Disease"/>
            <person name="Wu L."/>
            <person name="Ma J."/>
        </authorList>
    </citation>
    <scope>NUCLEOTIDE SEQUENCE [LARGE SCALE GENOMIC DNA]</scope>
    <source>
        <strain evidence="3">YJ-61-S</strain>
    </source>
</reference>